<dbReference type="SMART" id="SM01017">
    <property type="entry name" value="Arrestin_C"/>
    <property type="match status" value="2"/>
</dbReference>
<organism evidence="3 4">
    <name type="scientific">Conger conger</name>
    <name type="common">Conger eel</name>
    <name type="synonym">Muraena conger</name>
    <dbReference type="NCBI Taxonomy" id="82655"/>
    <lineage>
        <taxon>Eukaryota</taxon>
        <taxon>Metazoa</taxon>
        <taxon>Chordata</taxon>
        <taxon>Craniata</taxon>
        <taxon>Vertebrata</taxon>
        <taxon>Euteleostomi</taxon>
        <taxon>Actinopterygii</taxon>
        <taxon>Neopterygii</taxon>
        <taxon>Teleostei</taxon>
        <taxon>Anguilliformes</taxon>
        <taxon>Congridae</taxon>
        <taxon>Conger</taxon>
    </lineage>
</organism>
<dbReference type="PANTHER" id="PTHR11188">
    <property type="entry name" value="ARRESTIN DOMAIN CONTAINING PROTEIN"/>
    <property type="match status" value="1"/>
</dbReference>
<protein>
    <recommendedName>
        <fullName evidence="2">Arrestin C-terminal-like domain-containing protein</fullName>
    </recommendedName>
</protein>
<gene>
    <name evidence="3" type="ORF">COCON_G00154460</name>
</gene>
<evidence type="ECO:0000259" key="2">
    <source>
        <dbReference type="SMART" id="SM01017"/>
    </source>
</evidence>
<dbReference type="Gene3D" id="2.60.40.640">
    <property type="match status" value="4"/>
</dbReference>
<dbReference type="InterPro" id="IPR014752">
    <property type="entry name" value="Arrestin-like_C"/>
</dbReference>
<dbReference type="InterPro" id="IPR011022">
    <property type="entry name" value="Arrestin_C-like"/>
</dbReference>
<dbReference type="OrthoDB" id="2333384at2759"/>
<feature type="domain" description="Arrestin C-terminal-like" evidence="2">
    <location>
        <begin position="187"/>
        <end position="313"/>
    </location>
</feature>
<dbReference type="PANTHER" id="PTHR11188:SF135">
    <property type="entry name" value="ARRESTIN DOMAIN CONTAINING 3-LIKE-RELATED"/>
    <property type="match status" value="1"/>
</dbReference>
<dbReference type="InterPro" id="IPR050357">
    <property type="entry name" value="Arrestin_domain-protein"/>
</dbReference>
<dbReference type="Pfam" id="PF02752">
    <property type="entry name" value="Arrestin_C"/>
    <property type="match status" value="2"/>
</dbReference>
<name>A0A9Q1HU66_CONCO</name>
<dbReference type="AlphaFoldDB" id="A0A9Q1HU66"/>
<dbReference type="GO" id="GO:0007399">
    <property type="term" value="P:nervous system development"/>
    <property type="evidence" value="ECO:0007669"/>
    <property type="project" value="UniProtKB-ARBA"/>
</dbReference>
<feature type="domain" description="Arrestin C-terminal-like" evidence="2">
    <location>
        <begin position="474"/>
        <end position="601"/>
    </location>
</feature>
<dbReference type="GO" id="GO:0005886">
    <property type="term" value="C:plasma membrane"/>
    <property type="evidence" value="ECO:0007669"/>
    <property type="project" value="TreeGrafter"/>
</dbReference>
<reference evidence="3" key="1">
    <citation type="journal article" date="2023" name="Science">
        <title>Genome structures resolve the early diversification of teleost fishes.</title>
        <authorList>
            <person name="Parey E."/>
            <person name="Louis A."/>
            <person name="Montfort J."/>
            <person name="Bouchez O."/>
            <person name="Roques C."/>
            <person name="Iampietro C."/>
            <person name="Lluch J."/>
            <person name="Castinel A."/>
            <person name="Donnadieu C."/>
            <person name="Desvignes T."/>
            <person name="Floi Bucao C."/>
            <person name="Jouanno E."/>
            <person name="Wen M."/>
            <person name="Mejri S."/>
            <person name="Dirks R."/>
            <person name="Jansen H."/>
            <person name="Henkel C."/>
            <person name="Chen W.J."/>
            <person name="Zahm M."/>
            <person name="Cabau C."/>
            <person name="Klopp C."/>
            <person name="Thompson A.W."/>
            <person name="Robinson-Rechavi M."/>
            <person name="Braasch I."/>
            <person name="Lecointre G."/>
            <person name="Bobe J."/>
            <person name="Postlethwait J.H."/>
            <person name="Berthelot C."/>
            <person name="Roest Crollius H."/>
            <person name="Guiguen Y."/>
        </authorList>
    </citation>
    <scope>NUCLEOTIDE SEQUENCE</scope>
    <source>
        <strain evidence="3">Concon-B</strain>
    </source>
</reference>
<dbReference type="GO" id="GO:0015031">
    <property type="term" value="P:protein transport"/>
    <property type="evidence" value="ECO:0007669"/>
    <property type="project" value="TreeGrafter"/>
</dbReference>
<dbReference type="InterPro" id="IPR014756">
    <property type="entry name" value="Ig_E-set"/>
</dbReference>
<comment type="similarity">
    <text evidence="1">Belongs to the arrestin family.</text>
</comment>
<comment type="caution">
    <text evidence="3">The sequence shown here is derived from an EMBL/GenBank/DDBJ whole genome shotgun (WGS) entry which is preliminary data.</text>
</comment>
<dbReference type="Pfam" id="PF00339">
    <property type="entry name" value="Arrestin_N"/>
    <property type="match status" value="2"/>
</dbReference>
<dbReference type="EMBL" id="JAFJMO010000011">
    <property type="protein sequence ID" value="KAJ8262989.1"/>
    <property type="molecule type" value="Genomic_DNA"/>
</dbReference>
<dbReference type="InterPro" id="IPR011021">
    <property type="entry name" value="Arrestin-like_N"/>
</dbReference>
<accession>A0A9Q1HU66</accession>
<evidence type="ECO:0000256" key="1">
    <source>
        <dbReference type="ARBA" id="ARBA00005298"/>
    </source>
</evidence>
<keyword evidence="4" id="KW-1185">Reference proteome</keyword>
<dbReference type="Proteomes" id="UP001152803">
    <property type="component" value="Unassembled WGS sequence"/>
</dbReference>
<evidence type="ECO:0000313" key="3">
    <source>
        <dbReference type="EMBL" id="KAJ8262989.1"/>
    </source>
</evidence>
<proteinExistence type="inferred from homology"/>
<dbReference type="SUPFAM" id="SSF81296">
    <property type="entry name" value="E set domains"/>
    <property type="match status" value="4"/>
</dbReference>
<sequence length="613" mass="69762">MLSSTVKSLSISYDPINEQNTFSNGDTISGRLMLELTKEAEINSLSVKVKGKADVHWTEKQGDRHESYNAKEDYFKLEHFIYRKAKNDGGQKDRLVDHMGETYGKAIPAGKHVYPFSFRIPDGKMPSSYKGIHGKVLYTVTGKLDRSMRMDQKETVVFNFLSRVDMHNPVNMLPQSGMENKKMKLFTKGSANMKVSINKKGYMPGESIMITANIENDSSRDLVPKFSLDREESFYARSHQKQFNKRILKEEGEAIPSKSHQTNNYMVKIPSDVMVSITHCRIIKVLYHLKVYLDVPYASDPEIVFPLIIFPPTKGYSPMPPPVGKRTKIDYLFIKAKGKAKALWSETHGKVVVVYYDVEKYFTLKNYIIQDQKAEGQDYQTLLSGNGETYSNVVGPGVHEYPFTFQIPEGNMPSSFKGSCGKIVYTLEAKLSRSMKLPCKTKTKFIFHSKTDPYIPQLLEPQFAMKEEKMKVFTSGNVTMNIKTERMGYLQGEGLKVTAEIENNSSRSIVPKFCLYQKQSFFVQDNRRVHTHNILKEAGEPISVSTRQKVTKVLSIPHDVSPTILNCKVVHVEYRLKLYLDIPFAKDPEIKLPVVILPADSAFAKMVQTWPPS</sequence>
<evidence type="ECO:0000313" key="4">
    <source>
        <dbReference type="Proteomes" id="UP001152803"/>
    </source>
</evidence>
<dbReference type="GO" id="GO:0005737">
    <property type="term" value="C:cytoplasm"/>
    <property type="evidence" value="ECO:0007669"/>
    <property type="project" value="TreeGrafter"/>
</dbReference>